<gene>
    <name evidence="2" type="ORF">D3872_03395</name>
</gene>
<name>A0A418Y768_9BURK</name>
<dbReference type="Proteomes" id="UP000284006">
    <property type="component" value="Unassembled WGS sequence"/>
</dbReference>
<reference evidence="2 3" key="1">
    <citation type="submission" date="2018-09" db="EMBL/GenBank/DDBJ databases">
        <authorList>
            <person name="Zhu H."/>
        </authorList>
    </citation>
    <scope>NUCLEOTIDE SEQUENCE [LARGE SCALE GENOMIC DNA]</scope>
    <source>
        <strain evidence="2 3">K1S02-61</strain>
    </source>
</reference>
<dbReference type="RefSeq" id="WP_119809478.1">
    <property type="nucleotide sequence ID" value="NZ_QYUP01000032.1"/>
</dbReference>
<evidence type="ECO:0000313" key="2">
    <source>
        <dbReference type="EMBL" id="RJG24683.1"/>
    </source>
</evidence>
<accession>A0A418Y768</accession>
<dbReference type="PROSITE" id="PS51257">
    <property type="entry name" value="PROKAR_LIPOPROTEIN"/>
    <property type="match status" value="1"/>
</dbReference>
<keyword evidence="1" id="KW-0732">Signal</keyword>
<dbReference type="AlphaFoldDB" id="A0A418Y768"/>
<sequence>MIRSRRSRAIAALIALVCLLFTQLAVAAYACPNLLAGRSGAHTSSRAPGMEDMPGCSEPMDMEQPNLCHAHAQVGNQSLDKPTVPPVQPFMPLALAQAIVFVEAEYAPPAASGQSSSLTRITSPPASIRHCCFRI</sequence>
<evidence type="ECO:0000256" key="1">
    <source>
        <dbReference type="SAM" id="SignalP"/>
    </source>
</evidence>
<feature type="signal peptide" evidence="1">
    <location>
        <begin position="1"/>
        <end position="27"/>
    </location>
</feature>
<feature type="chain" id="PRO_5019423026" evidence="1">
    <location>
        <begin position="28"/>
        <end position="135"/>
    </location>
</feature>
<dbReference type="OrthoDB" id="8592785at2"/>
<dbReference type="EMBL" id="QYUP01000032">
    <property type="protein sequence ID" value="RJG24683.1"/>
    <property type="molecule type" value="Genomic_DNA"/>
</dbReference>
<proteinExistence type="predicted"/>
<organism evidence="2 3">
    <name type="scientific">Massilia cavernae</name>
    <dbReference type="NCBI Taxonomy" id="2320864"/>
    <lineage>
        <taxon>Bacteria</taxon>
        <taxon>Pseudomonadati</taxon>
        <taxon>Pseudomonadota</taxon>
        <taxon>Betaproteobacteria</taxon>
        <taxon>Burkholderiales</taxon>
        <taxon>Oxalobacteraceae</taxon>
        <taxon>Telluria group</taxon>
        <taxon>Massilia</taxon>
    </lineage>
</organism>
<keyword evidence="3" id="KW-1185">Reference proteome</keyword>
<evidence type="ECO:0000313" key="3">
    <source>
        <dbReference type="Proteomes" id="UP000284006"/>
    </source>
</evidence>
<comment type="caution">
    <text evidence="2">The sequence shown here is derived from an EMBL/GenBank/DDBJ whole genome shotgun (WGS) entry which is preliminary data.</text>
</comment>
<protein>
    <submittedName>
        <fullName evidence="2">Uncharacterized protein</fullName>
    </submittedName>
</protein>